<dbReference type="InterPro" id="IPR036812">
    <property type="entry name" value="NAD(P)_OxRdtase_dom_sf"/>
</dbReference>
<gene>
    <name evidence="2" type="ORF">KP509_17G051000</name>
</gene>
<dbReference type="EMBL" id="CM035422">
    <property type="protein sequence ID" value="KAH7373343.1"/>
    <property type="molecule type" value="Genomic_DNA"/>
</dbReference>
<dbReference type="InterPro" id="IPR044479">
    <property type="entry name" value="LGALDH-like"/>
</dbReference>
<dbReference type="CDD" id="cd19163">
    <property type="entry name" value="AKR_galDH"/>
    <property type="match status" value="1"/>
</dbReference>
<dbReference type="InterPro" id="IPR020471">
    <property type="entry name" value="AKR"/>
</dbReference>
<protein>
    <recommendedName>
        <fullName evidence="1">NADP-dependent oxidoreductase domain-containing protein</fullName>
    </recommendedName>
</protein>
<reference evidence="2" key="1">
    <citation type="submission" date="2021-08" db="EMBL/GenBank/DDBJ databases">
        <title>WGS assembly of Ceratopteris richardii.</title>
        <authorList>
            <person name="Marchant D.B."/>
            <person name="Chen G."/>
            <person name="Jenkins J."/>
            <person name="Shu S."/>
            <person name="Leebens-Mack J."/>
            <person name="Grimwood J."/>
            <person name="Schmutz J."/>
            <person name="Soltis P."/>
            <person name="Soltis D."/>
            <person name="Chen Z.-H."/>
        </authorList>
    </citation>
    <scope>NUCLEOTIDE SEQUENCE</scope>
    <source>
        <strain evidence="2">Whitten #5841</strain>
        <tissue evidence="2">Leaf</tissue>
    </source>
</reference>
<keyword evidence="3" id="KW-1185">Reference proteome</keyword>
<dbReference type="OrthoDB" id="48988at2759"/>
<dbReference type="PANTHER" id="PTHR42686:SF1">
    <property type="entry name" value="GH17980P-RELATED"/>
    <property type="match status" value="1"/>
</dbReference>
<dbReference type="Gene3D" id="3.20.20.100">
    <property type="entry name" value="NADP-dependent oxidoreductase domain"/>
    <property type="match status" value="1"/>
</dbReference>
<dbReference type="SUPFAM" id="SSF51430">
    <property type="entry name" value="NAD(P)-linked oxidoreductase"/>
    <property type="match status" value="1"/>
</dbReference>
<dbReference type="InterPro" id="IPR023210">
    <property type="entry name" value="NADP_OxRdtase_dom"/>
</dbReference>
<proteinExistence type="predicted"/>
<evidence type="ECO:0000313" key="3">
    <source>
        <dbReference type="Proteomes" id="UP000825935"/>
    </source>
</evidence>
<evidence type="ECO:0000313" key="2">
    <source>
        <dbReference type="EMBL" id="KAH7373343.1"/>
    </source>
</evidence>
<dbReference type="Proteomes" id="UP000825935">
    <property type="component" value="Chromosome 17"/>
</dbReference>
<feature type="domain" description="NADP-dependent oxidoreductase" evidence="1">
    <location>
        <begin position="18"/>
        <end position="300"/>
    </location>
</feature>
<dbReference type="OMA" id="DYDNMFD"/>
<dbReference type="Pfam" id="PF00248">
    <property type="entry name" value="Aldo_ket_red"/>
    <property type="match status" value="1"/>
</dbReference>
<dbReference type="GO" id="GO:0005829">
    <property type="term" value="C:cytosol"/>
    <property type="evidence" value="ECO:0007669"/>
    <property type="project" value="TreeGrafter"/>
</dbReference>
<organism evidence="2 3">
    <name type="scientific">Ceratopteris richardii</name>
    <name type="common">Triangle waterfern</name>
    <dbReference type="NCBI Taxonomy" id="49495"/>
    <lineage>
        <taxon>Eukaryota</taxon>
        <taxon>Viridiplantae</taxon>
        <taxon>Streptophyta</taxon>
        <taxon>Embryophyta</taxon>
        <taxon>Tracheophyta</taxon>
        <taxon>Polypodiopsida</taxon>
        <taxon>Polypodiidae</taxon>
        <taxon>Polypodiales</taxon>
        <taxon>Pteridineae</taxon>
        <taxon>Pteridaceae</taxon>
        <taxon>Parkerioideae</taxon>
        <taxon>Ceratopteris</taxon>
    </lineage>
</organism>
<evidence type="ECO:0000259" key="1">
    <source>
        <dbReference type="Pfam" id="PF00248"/>
    </source>
</evidence>
<dbReference type="GO" id="GO:0010349">
    <property type="term" value="F:L-galactose dehydrogenase activity"/>
    <property type="evidence" value="ECO:0007669"/>
    <property type="project" value="InterPro"/>
</dbReference>
<dbReference type="AlphaFoldDB" id="A0A8T2SVP6"/>
<sequence>MSSLGLYELGHTGLRVSKLAFGASPLGNVFGNVKEEEAIASVHEAARLGINFFDTSPYYGGTLSEQVLGKALKTIPLPRDKYIISSKCGRYVDGFDFSAERVTKSVDESLERLNLSYIDIIQCHDIEFGSLDQIIQETIPALMKLKEVGKVRFIGITGLPLKIFKYVLDRVPEGTIDVVLSYCHYCLNDTALEDLIPYLKSKGVGIINASPLSMGLLTEAGPPSWHPAPIALQSACLEAVDYCKRKGRNISELALQFALQNEDISTTLIGMNSVEQVKENVKAAIEVESQQSDLGILEEVGKIFQPVKNLTWPSGRAENN</sequence>
<accession>A0A8T2SVP6</accession>
<name>A0A8T2SVP6_CERRI</name>
<dbReference type="FunFam" id="3.20.20.100:FF:000011">
    <property type="entry name" value="Aldo/keto reductase"/>
    <property type="match status" value="1"/>
</dbReference>
<dbReference type="GO" id="GO:0019853">
    <property type="term" value="P:L-ascorbic acid biosynthetic process"/>
    <property type="evidence" value="ECO:0007669"/>
    <property type="project" value="TreeGrafter"/>
</dbReference>
<comment type="caution">
    <text evidence="2">The sequence shown here is derived from an EMBL/GenBank/DDBJ whole genome shotgun (WGS) entry which is preliminary data.</text>
</comment>
<dbReference type="PANTHER" id="PTHR42686">
    <property type="entry name" value="GH17980P-RELATED"/>
    <property type="match status" value="1"/>
</dbReference>